<evidence type="ECO:0000313" key="11">
    <source>
        <dbReference type="Proteomes" id="UP000041254"/>
    </source>
</evidence>
<accession>A0A0G4G359</accession>
<dbReference type="EMBL" id="CDMY01000555">
    <property type="protein sequence ID" value="CEM22690.1"/>
    <property type="molecule type" value="Genomic_DNA"/>
</dbReference>
<dbReference type="InterPro" id="IPR045473">
    <property type="entry name" value="ASM_C"/>
</dbReference>
<evidence type="ECO:0000256" key="3">
    <source>
        <dbReference type="ARBA" id="ARBA00022525"/>
    </source>
</evidence>
<dbReference type="InParanoid" id="A0A0G4G359"/>
<evidence type="ECO:0000256" key="2">
    <source>
        <dbReference type="ARBA" id="ARBA00008234"/>
    </source>
</evidence>
<dbReference type="Pfam" id="PF00149">
    <property type="entry name" value="Metallophos"/>
    <property type="match status" value="1"/>
</dbReference>
<dbReference type="PANTHER" id="PTHR10340">
    <property type="entry name" value="SPHINGOMYELIN PHOSPHODIESTERASE"/>
    <property type="match status" value="1"/>
</dbReference>
<dbReference type="PhylomeDB" id="A0A0G4G359"/>
<evidence type="ECO:0000256" key="7">
    <source>
        <dbReference type="SAM" id="SignalP"/>
    </source>
</evidence>
<name>A0A0G4G359_VITBC</name>
<comment type="subcellular location">
    <subcellularLocation>
        <location evidence="1">Secreted</location>
    </subcellularLocation>
</comment>
<evidence type="ECO:0000256" key="5">
    <source>
        <dbReference type="ARBA" id="ARBA00023180"/>
    </source>
</evidence>
<dbReference type="SUPFAM" id="SSF56300">
    <property type="entry name" value="Metallo-dependent phosphatases"/>
    <property type="match status" value="1"/>
</dbReference>
<evidence type="ECO:0000259" key="9">
    <source>
        <dbReference type="Pfam" id="PF19272"/>
    </source>
</evidence>
<dbReference type="Pfam" id="PF19272">
    <property type="entry name" value="ASMase_C"/>
    <property type="match status" value="1"/>
</dbReference>
<feature type="chain" id="PRO_5005189911" evidence="7">
    <location>
        <begin position="18"/>
        <end position="597"/>
    </location>
</feature>
<sequence length="597" mass="67786">MMSWVVLLALLQWRVAASSNEPNATYALRGILAASGDGGSFVGEVSPDYFVHITDTHLLVTYRADYGPPCHPDPRYIRKNKLTGNEGNRFLKPAPVGRIGCDPPLNLVMSVAKKIHHFSKLRSHPPSFVMMTGDVAGHGIDEYQFKDTLRFRAIHQFIWSVSYQIDLAKVPFVFCPGNNDLWSDRKMPLILLLPPCSRYNNFINTSLTLIDIDKEPDVMEVCWGDIQFIFDEDLTVLARCEMALRQVGWQPALWHLLRDYIGLFAADKEDQSQTFRLGLFHAVEMPPPSSVRIISLNTMLWGKYRRPDDKQFPWNRAGVNPESWPDPLGQFAFIRKHLDRAKAKGQKVINFLEFMRTNRARNTYSRRNGRSITSASSSRSCMNTETPSQLSLQDTYTAIPTEYHTSNQTCLRPPPVLPRQERGRKCGSGLPPPEKYHPELQQLPPIFIGGAISPNLANNPMFAVREYNPEHKNIVDSLGYYLPLAQSNNFASRRHDMDITADDWAFEYRFTDAYNVQETDPNTLTHLVTRISDARSREKAIFWNYYFGSPNFPHMECIMTSLGSYDGGYCPLDVDYSPKSSWPGGGQKGPGLDALYA</sequence>
<feature type="region of interest" description="Disordered" evidence="6">
    <location>
        <begin position="365"/>
        <end position="389"/>
    </location>
</feature>
<evidence type="ECO:0000259" key="8">
    <source>
        <dbReference type="Pfam" id="PF00149"/>
    </source>
</evidence>
<dbReference type="Proteomes" id="UP000041254">
    <property type="component" value="Unassembled WGS sequence"/>
</dbReference>
<proteinExistence type="inferred from homology"/>
<dbReference type="GO" id="GO:0005576">
    <property type="term" value="C:extracellular region"/>
    <property type="evidence" value="ECO:0007669"/>
    <property type="project" value="UniProtKB-SubCell"/>
</dbReference>
<dbReference type="OrthoDB" id="348678at2759"/>
<feature type="compositionally biased region" description="Low complexity" evidence="6">
    <location>
        <begin position="371"/>
        <end position="380"/>
    </location>
</feature>
<protein>
    <submittedName>
        <fullName evidence="10">Uncharacterized protein</fullName>
    </submittedName>
</protein>
<keyword evidence="3" id="KW-0964">Secreted</keyword>
<comment type="similarity">
    <text evidence="2">Belongs to the acid sphingomyelinase family.</text>
</comment>
<evidence type="ECO:0000256" key="4">
    <source>
        <dbReference type="ARBA" id="ARBA00022801"/>
    </source>
</evidence>
<dbReference type="VEuPathDB" id="CryptoDB:Vbra_16865"/>
<organism evidence="10 11">
    <name type="scientific">Vitrella brassicaformis (strain CCMP3155)</name>
    <dbReference type="NCBI Taxonomy" id="1169540"/>
    <lineage>
        <taxon>Eukaryota</taxon>
        <taxon>Sar</taxon>
        <taxon>Alveolata</taxon>
        <taxon>Colpodellida</taxon>
        <taxon>Vitrellaceae</taxon>
        <taxon>Vitrella</taxon>
    </lineage>
</organism>
<dbReference type="PANTHER" id="PTHR10340:SF57">
    <property type="entry name" value="METALLOPHOS DOMAIN-CONTAINING PROTEIN"/>
    <property type="match status" value="1"/>
</dbReference>
<dbReference type="InterPro" id="IPR004843">
    <property type="entry name" value="Calcineurin-like_PHP"/>
</dbReference>
<keyword evidence="5" id="KW-0325">Glycoprotein</keyword>
<gene>
    <name evidence="10" type="ORF">Vbra_16865</name>
</gene>
<evidence type="ECO:0000256" key="6">
    <source>
        <dbReference type="SAM" id="MobiDB-lite"/>
    </source>
</evidence>
<keyword evidence="4" id="KW-0378">Hydrolase</keyword>
<keyword evidence="11" id="KW-1185">Reference proteome</keyword>
<reference evidence="10 11" key="1">
    <citation type="submission" date="2014-11" db="EMBL/GenBank/DDBJ databases">
        <authorList>
            <person name="Zhu J."/>
            <person name="Qi W."/>
            <person name="Song R."/>
        </authorList>
    </citation>
    <scope>NUCLEOTIDE SEQUENCE [LARGE SCALE GENOMIC DNA]</scope>
</reference>
<keyword evidence="7" id="KW-0732">Signal</keyword>
<dbReference type="AlphaFoldDB" id="A0A0G4G359"/>
<dbReference type="InterPro" id="IPR029052">
    <property type="entry name" value="Metallo-depent_PP-like"/>
</dbReference>
<evidence type="ECO:0000313" key="10">
    <source>
        <dbReference type="EMBL" id="CEM22690.1"/>
    </source>
</evidence>
<dbReference type="GO" id="GO:0016787">
    <property type="term" value="F:hydrolase activity"/>
    <property type="evidence" value="ECO:0007669"/>
    <property type="project" value="UniProtKB-KW"/>
</dbReference>
<feature type="domain" description="Calcineurin-like phosphoesterase" evidence="8">
    <location>
        <begin position="50"/>
        <end position="187"/>
    </location>
</feature>
<feature type="domain" description="Sphingomyelin phosphodiesterase C-terminal" evidence="9">
    <location>
        <begin position="454"/>
        <end position="550"/>
    </location>
</feature>
<feature type="signal peptide" evidence="7">
    <location>
        <begin position="1"/>
        <end position="17"/>
    </location>
</feature>
<evidence type="ECO:0000256" key="1">
    <source>
        <dbReference type="ARBA" id="ARBA00004613"/>
    </source>
</evidence>